<feature type="transmembrane region" description="Helical" evidence="1">
    <location>
        <begin position="255"/>
        <end position="274"/>
    </location>
</feature>
<dbReference type="InterPro" id="IPR037185">
    <property type="entry name" value="EmrE-like"/>
</dbReference>
<evidence type="ECO:0000313" key="3">
    <source>
        <dbReference type="EMBL" id="SOD97156.1"/>
    </source>
</evidence>
<protein>
    <submittedName>
        <fullName evidence="3">Drug/metabolite transporter, DME family</fullName>
    </submittedName>
</protein>
<gene>
    <name evidence="3" type="ORF">SAMN05421508_106280</name>
</gene>
<dbReference type="RefSeq" id="WP_097280032.1">
    <property type="nucleotide sequence ID" value="NZ_OCNJ01000006.1"/>
</dbReference>
<dbReference type="Pfam" id="PF00892">
    <property type="entry name" value="EamA"/>
    <property type="match status" value="2"/>
</dbReference>
<feature type="transmembrane region" description="Helical" evidence="1">
    <location>
        <begin position="195"/>
        <end position="216"/>
    </location>
</feature>
<proteinExistence type="predicted"/>
<dbReference type="Proteomes" id="UP000219621">
    <property type="component" value="Unassembled WGS sequence"/>
</dbReference>
<feature type="domain" description="EamA" evidence="2">
    <location>
        <begin position="164"/>
        <end position="297"/>
    </location>
</feature>
<accession>A0A286GPP7</accession>
<sequence length="302" mass="30753">MSTAEAVMVRTARTGILLVAIASILWGTSSIAAKTLMLHADATPLGVGFWRLALSVPPLVVLGWMTLGRGLFRLSRKSLPLVAVTGLAMAFYQVFFYAAVARAGVTVTSLVALCGAPVVVAVLSSVLLREPPGARTLLALALAVGGTVMLVGVPEGDAGSQVLLGVLLASGAAASYATVVISGRSMAGSVHPYQTIIFGFGGGALCLLPFAASAGIGVSDTAIGVPLLIYLGVVTTGLSYMLFFTGMKTTPATAASIVTLLEALTATLLAWIIFGERLGPLGVVGGVLLVAGMLVLTIRRRD</sequence>
<dbReference type="SUPFAM" id="SSF103481">
    <property type="entry name" value="Multidrug resistance efflux transporter EmrE"/>
    <property type="match status" value="2"/>
</dbReference>
<keyword evidence="1" id="KW-0472">Membrane</keyword>
<feature type="transmembrane region" description="Helical" evidence="1">
    <location>
        <begin position="106"/>
        <end position="128"/>
    </location>
</feature>
<dbReference type="OrthoDB" id="150760at2"/>
<dbReference type="EMBL" id="OCNJ01000006">
    <property type="protein sequence ID" value="SOD97156.1"/>
    <property type="molecule type" value="Genomic_DNA"/>
</dbReference>
<feature type="transmembrane region" description="Helical" evidence="1">
    <location>
        <begin position="137"/>
        <end position="156"/>
    </location>
</feature>
<keyword evidence="1" id="KW-1133">Transmembrane helix</keyword>
<dbReference type="AlphaFoldDB" id="A0A286GPP7"/>
<organism evidence="3 4">
    <name type="scientific">Caenispirillum bisanense</name>
    <dbReference type="NCBI Taxonomy" id="414052"/>
    <lineage>
        <taxon>Bacteria</taxon>
        <taxon>Pseudomonadati</taxon>
        <taxon>Pseudomonadota</taxon>
        <taxon>Alphaproteobacteria</taxon>
        <taxon>Rhodospirillales</taxon>
        <taxon>Novispirillaceae</taxon>
        <taxon>Caenispirillum</taxon>
    </lineage>
</organism>
<feature type="transmembrane region" description="Helical" evidence="1">
    <location>
        <begin position="48"/>
        <end position="67"/>
    </location>
</feature>
<feature type="transmembrane region" description="Helical" evidence="1">
    <location>
        <begin position="280"/>
        <end position="298"/>
    </location>
</feature>
<name>A0A286GPP7_9PROT</name>
<keyword evidence="1" id="KW-0812">Transmembrane</keyword>
<dbReference type="PANTHER" id="PTHR22911">
    <property type="entry name" value="ACYL-MALONYL CONDENSING ENZYME-RELATED"/>
    <property type="match status" value="1"/>
</dbReference>
<dbReference type="Gene3D" id="1.10.3730.20">
    <property type="match status" value="1"/>
</dbReference>
<dbReference type="GO" id="GO:0016020">
    <property type="term" value="C:membrane"/>
    <property type="evidence" value="ECO:0007669"/>
    <property type="project" value="InterPro"/>
</dbReference>
<keyword evidence="4" id="KW-1185">Reference proteome</keyword>
<reference evidence="3 4" key="1">
    <citation type="submission" date="2017-09" db="EMBL/GenBank/DDBJ databases">
        <authorList>
            <person name="Ehlers B."/>
            <person name="Leendertz F.H."/>
        </authorList>
    </citation>
    <scope>NUCLEOTIDE SEQUENCE [LARGE SCALE GENOMIC DNA]</scope>
    <source>
        <strain evidence="3 4">USBA 140</strain>
    </source>
</reference>
<feature type="transmembrane region" description="Helical" evidence="1">
    <location>
        <begin position="162"/>
        <end position="183"/>
    </location>
</feature>
<feature type="transmembrane region" description="Helical" evidence="1">
    <location>
        <begin position="222"/>
        <end position="243"/>
    </location>
</feature>
<evidence type="ECO:0000256" key="1">
    <source>
        <dbReference type="SAM" id="Phobius"/>
    </source>
</evidence>
<dbReference type="InterPro" id="IPR000620">
    <property type="entry name" value="EamA_dom"/>
</dbReference>
<feature type="transmembrane region" description="Helical" evidence="1">
    <location>
        <begin position="79"/>
        <end position="100"/>
    </location>
</feature>
<evidence type="ECO:0000313" key="4">
    <source>
        <dbReference type="Proteomes" id="UP000219621"/>
    </source>
</evidence>
<feature type="domain" description="EamA" evidence="2">
    <location>
        <begin position="14"/>
        <end position="151"/>
    </location>
</feature>
<evidence type="ECO:0000259" key="2">
    <source>
        <dbReference type="Pfam" id="PF00892"/>
    </source>
</evidence>
<dbReference type="PANTHER" id="PTHR22911:SF79">
    <property type="entry name" value="MOBA-LIKE NTP TRANSFERASE DOMAIN-CONTAINING PROTEIN"/>
    <property type="match status" value="1"/>
</dbReference>